<dbReference type="AlphaFoldDB" id="A0A6H5I3H0"/>
<dbReference type="Proteomes" id="UP000479190">
    <property type="component" value="Unassembled WGS sequence"/>
</dbReference>
<gene>
    <name evidence="1" type="ORF">TBRA_LOCUS3020</name>
</gene>
<protein>
    <submittedName>
        <fullName evidence="1">Uncharacterized protein</fullName>
    </submittedName>
</protein>
<accession>A0A6H5I3H0</accession>
<name>A0A6H5I3H0_9HYME</name>
<organism evidence="1 2">
    <name type="scientific">Trichogramma brassicae</name>
    <dbReference type="NCBI Taxonomy" id="86971"/>
    <lineage>
        <taxon>Eukaryota</taxon>
        <taxon>Metazoa</taxon>
        <taxon>Ecdysozoa</taxon>
        <taxon>Arthropoda</taxon>
        <taxon>Hexapoda</taxon>
        <taxon>Insecta</taxon>
        <taxon>Pterygota</taxon>
        <taxon>Neoptera</taxon>
        <taxon>Endopterygota</taxon>
        <taxon>Hymenoptera</taxon>
        <taxon>Apocrita</taxon>
        <taxon>Proctotrupomorpha</taxon>
        <taxon>Chalcidoidea</taxon>
        <taxon>Trichogrammatidae</taxon>
        <taxon>Trichogramma</taxon>
    </lineage>
</organism>
<evidence type="ECO:0000313" key="2">
    <source>
        <dbReference type="Proteomes" id="UP000479190"/>
    </source>
</evidence>
<evidence type="ECO:0000313" key="1">
    <source>
        <dbReference type="EMBL" id="CAB0031037.1"/>
    </source>
</evidence>
<proteinExistence type="predicted"/>
<dbReference type="EMBL" id="CADCXV010000605">
    <property type="protein sequence ID" value="CAB0031037.1"/>
    <property type="molecule type" value="Genomic_DNA"/>
</dbReference>
<keyword evidence="2" id="KW-1185">Reference proteome</keyword>
<reference evidence="1 2" key="1">
    <citation type="submission" date="2020-02" db="EMBL/GenBank/DDBJ databases">
        <authorList>
            <person name="Ferguson B K."/>
        </authorList>
    </citation>
    <scope>NUCLEOTIDE SEQUENCE [LARGE SCALE GENOMIC DNA]</scope>
</reference>
<sequence length="213" mass="23490">MVSCPWRSCVQAWSSVRRVKCCGVTRRFTKARTEGSKRTRCTATFTYIVRGISEANNHELWTGRRGSSPCDVFQACAWPFLRSGTSALDARARASEIARIVLVVCDQIVRLLARAEQKASTVFRRNGLTARSAITRHLIGTRVGRVLIELLTSCAHDVSLALAGAESAVPPRLAGYIDGRQRWGAVRILATRLYECGLKRRGSSAPRLTQLTA</sequence>